<evidence type="ECO:0000256" key="5">
    <source>
        <dbReference type="SAM" id="MobiDB-lite"/>
    </source>
</evidence>
<organism evidence="6 7">
    <name type="scientific">Aureliella helgolandensis</name>
    <dbReference type="NCBI Taxonomy" id="2527968"/>
    <lineage>
        <taxon>Bacteria</taxon>
        <taxon>Pseudomonadati</taxon>
        <taxon>Planctomycetota</taxon>
        <taxon>Planctomycetia</taxon>
        <taxon>Pirellulales</taxon>
        <taxon>Pirellulaceae</taxon>
        <taxon>Aureliella</taxon>
    </lineage>
</organism>
<evidence type="ECO:0000256" key="1">
    <source>
        <dbReference type="ARBA" id="ARBA00010577"/>
    </source>
</evidence>
<dbReference type="AlphaFoldDB" id="A0A518GEU9"/>
<proteinExistence type="inferred from homology"/>
<dbReference type="OrthoDB" id="280334at2"/>
<reference evidence="6 7" key="1">
    <citation type="submission" date="2019-02" db="EMBL/GenBank/DDBJ databases">
        <title>Deep-cultivation of Planctomycetes and their phenomic and genomic characterization uncovers novel biology.</title>
        <authorList>
            <person name="Wiegand S."/>
            <person name="Jogler M."/>
            <person name="Boedeker C."/>
            <person name="Pinto D."/>
            <person name="Vollmers J."/>
            <person name="Rivas-Marin E."/>
            <person name="Kohn T."/>
            <person name="Peeters S.H."/>
            <person name="Heuer A."/>
            <person name="Rast P."/>
            <person name="Oberbeckmann S."/>
            <person name="Bunk B."/>
            <person name="Jeske O."/>
            <person name="Meyerdierks A."/>
            <person name="Storesund J.E."/>
            <person name="Kallscheuer N."/>
            <person name="Luecker S."/>
            <person name="Lage O.M."/>
            <person name="Pohl T."/>
            <person name="Merkel B.J."/>
            <person name="Hornburger P."/>
            <person name="Mueller R.-W."/>
            <person name="Bruemmer F."/>
            <person name="Labrenz M."/>
            <person name="Spormann A.M."/>
            <person name="Op den Camp H."/>
            <person name="Overmann J."/>
            <person name="Amann R."/>
            <person name="Jetten M.S.M."/>
            <person name="Mascher T."/>
            <person name="Medema M.H."/>
            <person name="Devos D.P."/>
            <person name="Kaster A.-K."/>
            <person name="Ovreas L."/>
            <person name="Rohde M."/>
            <person name="Galperin M.Y."/>
            <person name="Jogler C."/>
        </authorList>
    </citation>
    <scope>NUCLEOTIDE SEQUENCE [LARGE SCALE GENOMIC DNA]</scope>
    <source>
        <strain evidence="6 7">Q31a</strain>
    </source>
</reference>
<sequence>MTSIPGVSSSSSSQSGSGLTGNDLSDVDLDEFLGLLITELQNQDPLDPMDNGEMLTQISQIREIGSTNQLTETLSTLAIGQELTMASGMIGKQVTALDNNANNVKGVVDRVSVQTDEEDPSIRKVSVHIGDSVVDINNIREILEN</sequence>
<comment type="similarity">
    <text evidence="1">Belongs to the FlgD family.</text>
</comment>
<evidence type="ECO:0000313" key="7">
    <source>
        <dbReference type="Proteomes" id="UP000318017"/>
    </source>
</evidence>
<dbReference type="Pfam" id="PF03963">
    <property type="entry name" value="FlgD"/>
    <property type="match status" value="1"/>
</dbReference>
<dbReference type="GO" id="GO:0044781">
    <property type="term" value="P:bacterial-type flagellum organization"/>
    <property type="evidence" value="ECO:0007669"/>
    <property type="project" value="UniProtKB-KW"/>
</dbReference>
<dbReference type="InterPro" id="IPR005648">
    <property type="entry name" value="FlgD"/>
</dbReference>
<evidence type="ECO:0000256" key="4">
    <source>
        <dbReference type="ARBA" id="ARBA00024746"/>
    </source>
</evidence>
<comment type="function">
    <text evidence="4">Required for flagellar hook formation. May act as a scaffolding protein.</text>
</comment>
<evidence type="ECO:0000256" key="3">
    <source>
        <dbReference type="ARBA" id="ARBA00022795"/>
    </source>
</evidence>
<name>A0A518GEU9_9BACT</name>
<accession>A0A518GEU9</accession>
<evidence type="ECO:0000256" key="2">
    <source>
        <dbReference type="ARBA" id="ARBA00016013"/>
    </source>
</evidence>
<keyword evidence="7" id="KW-1185">Reference proteome</keyword>
<protein>
    <recommendedName>
        <fullName evidence="2">Basal-body rod modification protein FlgD</fullName>
    </recommendedName>
</protein>
<dbReference type="KEGG" id="ahel:Q31a_55120"/>
<dbReference type="EMBL" id="CP036298">
    <property type="protein sequence ID" value="QDV27125.1"/>
    <property type="molecule type" value="Genomic_DNA"/>
</dbReference>
<feature type="region of interest" description="Disordered" evidence="5">
    <location>
        <begin position="1"/>
        <end position="23"/>
    </location>
</feature>
<evidence type="ECO:0000313" key="6">
    <source>
        <dbReference type="EMBL" id="QDV27125.1"/>
    </source>
</evidence>
<gene>
    <name evidence="6" type="primary">flgD</name>
    <name evidence="6" type="ORF">Q31a_55120</name>
</gene>
<dbReference type="Proteomes" id="UP000318017">
    <property type="component" value="Chromosome"/>
</dbReference>
<dbReference type="RefSeq" id="WP_145084030.1">
    <property type="nucleotide sequence ID" value="NZ_CP036298.1"/>
</dbReference>
<feature type="compositionally biased region" description="Low complexity" evidence="5">
    <location>
        <begin position="8"/>
        <end position="17"/>
    </location>
</feature>
<keyword evidence="3" id="KW-1005">Bacterial flagellum biogenesis</keyword>